<feature type="transmembrane region" description="Helical" evidence="1">
    <location>
        <begin position="265"/>
        <end position="285"/>
    </location>
</feature>
<dbReference type="PANTHER" id="PTHR33133">
    <property type="entry name" value="OS08G0107100 PROTEIN-RELATED"/>
    <property type="match status" value="1"/>
</dbReference>
<comment type="caution">
    <text evidence="2">The sequence shown here is derived from an EMBL/GenBank/DDBJ whole genome shotgun (WGS) entry which is preliminary data.</text>
</comment>
<dbReference type="EMBL" id="QGNW01000154">
    <property type="protein sequence ID" value="RVW90459.1"/>
    <property type="molecule type" value="Genomic_DNA"/>
</dbReference>
<name>A0A438I164_VITVI</name>
<feature type="transmembrane region" description="Helical" evidence="1">
    <location>
        <begin position="223"/>
        <end position="245"/>
    </location>
</feature>
<feature type="transmembrane region" description="Helical" evidence="1">
    <location>
        <begin position="131"/>
        <end position="157"/>
    </location>
</feature>
<reference evidence="2 3" key="1">
    <citation type="journal article" date="2018" name="PLoS Genet.">
        <title>Population sequencing reveals clonal diversity and ancestral inbreeding in the grapevine cultivar Chardonnay.</title>
        <authorList>
            <person name="Roach M.J."/>
            <person name="Johnson D.L."/>
            <person name="Bohlmann J."/>
            <person name="van Vuuren H.J."/>
            <person name="Jones S.J."/>
            <person name="Pretorius I.S."/>
            <person name="Schmidt S.A."/>
            <person name="Borneman A.R."/>
        </authorList>
    </citation>
    <scope>NUCLEOTIDE SEQUENCE [LARGE SCALE GENOMIC DNA]</scope>
    <source>
        <strain evidence="3">cv. Chardonnay</strain>
        <tissue evidence="2">Leaf</tissue>
    </source>
</reference>
<feature type="transmembrane region" description="Helical" evidence="1">
    <location>
        <begin position="21"/>
        <end position="44"/>
    </location>
</feature>
<dbReference type="PANTHER" id="PTHR33133:SF3">
    <property type="entry name" value="TRANSMEMBRANE PROTEIN"/>
    <property type="match status" value="1"/>
</dbReference>
<feature type="transmembrane region" description="Helical" evidence="1">
    <location>
        <begin position="89"/>
        <end position="110"/>
    </location>
</feature>
<sequence>MERTGRIMRRSVYTFLQQYQFFTSTAALLVLPFSASILLSQAFLPFSSPLLPVIHDRLQFLFKAAGFPPSSQFFTILNLKLSQTISSSIFTLPFTISFLLIGKACIIQALNHNKPGFPPSFSSFISLYCPLLITYIWNSLLILSANATAFSVLFIAFNCLEGLGYSSPNFVPFLSAAAAILYSIILANSLIICNLALVLSGMERCGGYIAILKACVMIRGRTSTALSLALPINLALAAVEALFQYRVVRAYHISGKPRSSIALEGLFIAYMYSLLVVLDTIKRVVKLSKTQEFQRNFHELLCQKTEIHRPGIWLLNLQREGYIQINTGFCKISFRCLRGSPATSPHKDPSRRSLKKIGKSSMYFLNEPANSGGVRGERHSEDNSSSHVLQRGLMKSFLADSRRLDEYKAVCKMKRIARVATFKLEFVAVLTHTEMESSDDSSLAKAGIASENPVSNIRISTFLLIGAS</sequence>
<evidence type="ECO:0000313" key="2">
    <source>
        <dbReference type="EMBL" id="RVW90459.1"/>
    </source>
</evidence>
<evidence type="ECO:0000256" key="1">
    <source>
        <dbReference type="SAM" id="Phobius"/>
    </source>
</evidence>
<accession>A0A438I164</accession>
<keyword evidence="1" id="KW-1133">Transmembrane helix</keyword>
<dbReference type="AlphaFoldDB" id="A0A438I164"/>
<gene>
    <name evidence="2" type="ORF">CK203_030933</name>
</gene>
<keyword evidence="1" id="KW-0472">Membrane</keyword>
<proteinExistence type="predicted"/>
<protein>
    <submittedName>
        <fullName evidence="2">Uncharacterized protein</fullName>
    </submittedName>
</protein>
<evidence type="ECO:0000313" key="3">
    <source>
        <dbReference type="Proteomes" id="UP000288805"/>
    </source>
</evidence>
<keyword evidence="1" id="KW-0812">Transmembrane</keyword>
<feature type="transmembrane region" description="Helical" evidence="1">
    <location>
        <begin position="177"/>
        <end position="202"/>
    </location>
</feature>
<organism evidence="2 3">
    <name type="scientific">Vitis vinifera</name>
    <name type="common">Grape</name>
    <dbReference type="NCBI Taxonomy" id="29760"/>
    <lineage>
        <taxon>Eukaryota</taxon>
        <taxon>Viridiplantae</taxon>
        <taxon>Streptophyta</taxon>
        <taxon>Embryophyta</taxon>
        <taxon>Tracheophyta</taxon>
        <taxon>Spermatophyta</taxon>
        <taxon>Magnoliopsida</taxon>
        <taxon>eudicotyledons</taxon>
        <taxon>Gunneridae</taxon>
        <taxon>Pentapetalae</taxon>
        <taxon>rosids</taxon>
        <taxon>Vitales</taxon>
        <taxon>Vitaceae</taxon>
        <taxon>Viteae</taxon>
        <taxon>Vitis</taxon>
    </lineage>
</organism>
<dbReference type="Proteomes" id="UP000288805">
    <property type="component" value="Unassembled WGS sequence"/>
</dbReference>